<dbReference type="Proteomes" id="UP000659654">
    <property type="component" value="Unassembled WGS sequence"/>
</dbReference>
<keyword evidence="4" id="KW-1185">Reference proteome</keyword>
<reference evidence="5" key="1">
    <citation type="submission" date="2016-11" db="UniProtKB">
        <authorList>
            <consortium name="WormBaseParasite"/>
        </authorList>
    </citation>
    <scope>IDENTIFICATION</scope>
</reference>
<dbReference type="EMBL" id="CAJFDI010000002">
    <property type="protein sequence ID" value="CAD5217616.1"/>
    <property type="molecule type" value="Genomic_DNA"/>
</dbReference>
<sequence length="97" mass="10774">MPGLRCGLWSNQILFRALRYIQIHKGEIASTFEEIRPGELAETENGWFITTTAQNSEGSGTVDISISCSFNELVGERMEELVDKRMDSSGPGFTVSE</sequence>
<dbReference type="EMBL" id="CAJFCV020000002">
    <property type="protein sequence ID" value="CAG9101383.1"/>
    <property type="molecule type" value="Genomic_DNA"/>
</dbReference>
<dbReference type="AlphaFoldDB" id="A0A1I7SVF5"/>
<evidence type="ECO:0000313" key="1">
    <source>
        <dbReference type="EMBL" id="CAD5217616.1"/>
    </source>
</evidence>
<gene>
    <name evidence="1" type="ORF">BXYJ_LOCUS5124</name>
</gene>
<protein>
    <submittedName>
        <fullName evidence="1">(pine wood nematode) hypothetical protein</fullName>
    </submittedName>
</protein>
<evidence type="ECO:0000313" key="3">
    <source>
        <dbReference type="Proteomes" id="UP000095284"/>
    </source>
</evidence>
<dbReference type="Proteomes" id="UP000095284">
    <property type="component" value="Unplaced"/>
</dbReference>
<dbReference type="Proteomes" id="UP000582659">
    <property type="component" value="Unassembled WGS sequence"/>
</dbReference>
<accession>A0A1I7SVF5</accession>
<organism evidence="3 5">
    <name type="scientific">Bursaphelenchus xylophilus</name>
    <name type="common">Pinewood nematode worm</name>
    <name type="synonym">Aphelenchoides xylophilus</name>
    <dbReference type="NCBI Taxonomy" id="6326"/>
    <lineage>
        <taxon>Eukaryota</taxon>
        <taxon>Metazoa</taxon>
        <taxon>Ecdysozoa</taxon>
        <taxon>Nematoda</taxon>
        <taxon>Chromadorea</taxon>
        <taxon>Rhabditida</taxon>
        <taxon>Tylenchina</taxon>
        <taxon>Tylenchomorpha</taxon>
        <taxon>Aphelenchoidea</taxon>
        <taxon>Aphelenchoididae</taxon>
        <taxon>Bursaphelenchus</taxon>
    </lineage>
</organism>
<name>A0A1I7SVF5_BURXY</name>
<evidence type="ECO:0000313" key="2">
    <source>
        <dbReference type="EMBL" id="CAG9101383.1"/>
    </source>
</evidence>
<evidence type="ECO:0000313" key="4">
    <source>
        <dbReference type="Proteomes" id="UP000659654"/>
    </source>
</evidence>
<evidence type="ECO:0000313" key="5">
    <source>
        <dbReference type="WBParaSite" id="BXY_1703100.1"/>
    </source>
</evidence>
<dbReference type="WBParaSite" id="BXY_1703100.1">
    <property type="protein sequence ID" value="BXY_1703100.1"/>
    <property type="gene ID" value="BXY_1703100"/>
</dbReference>
<proteinExistence type="predicted"/>
<reference evidence="2" key="2">
    <citation type="submission" date="2020-08" db="EMBL/GenBank/DDBJ databases">
        <authorList>
            <person name="Kikuchi T."/>
        </authorList>
    </citation>
    <scope>NUCLEOTIDE SEQUENCE</scope>
    <source>
        <strain evidence="1">Ka4C1</strain>
    </source>
</reference>